<keyword evidence="2" id="KW-1185">Reference proteome</keyword>
<protein>
    <submittedName>
        <fullName evidence="1">Uncharacterized protein</fullName>
    </submittedName>
</protein>
<gene>
    <name evidence="1" type="ORF">GETHPA_27990</name>
</gene>
<reference evidence="1 2" key="1">
    <citation type="journal article" date="2023" name="Antonie Van Leeuwenhoek">
        <title>Mesoterricola silvestris gen. nov., sp. nov., Mesoterricola sediminis sp. nov., Geothrix oryzae sp. nov., Geothrix edaphica sp. nov., Geothrix rubra sp. nov., and Geothrix limicola sp. nov., six novel members of Acidobacteriota isolated from soils.</title>
        <authorList>
            <person name="Itoh H."/>
            <person name="Sugisawa Y."/>
            <person name="Mise K."/>
            <person name="Xu Z."/>
            <person name="Kuniyasu M."/>
            <person name="Ushijima N."/>
            <person name="Kawano K."/>
            <person name="Kobayashi E."/>
            <person name="Shiratori Y."/>
            <person name="Masuda Y."/>
            <person name="Senoo K."/>
        </authorList>
    </citation>
    <scope>NUCLEOTIDE SEQUENCE [LARGE SCALE GENOMIC DNA]</scope>
    <source>
        <strain evidence="1 2">Red803</strain>
    </source>
</reference>
<dbReference type="EMBL" id="BSDD01000006">
    <property type="protein sequence ID" value="GLH71266.1"/>
    <property type="molecule type" value="Genomic_DNA"/>
</dbReference>
<accession>A0ABQ5Q9V5</accession>
<comment type="caution">
    <text evidence="1">The sequence shown here is derived from an EMBL/GenBank/DDBJ whole genome shotgun (WGS) entry which is preliminary data.</text>
</comment>
<proteinExistence type="predicted"/>
<dbReference type="RefSeq" id="WP_285727385.1">
    <property type="nucleotide sequence ID" value="NZ_BSDD01000006.1"/>
</dbReference>
<evidence type="ECO:0000313" key="1">
    <source>
        <dbReference type="EMBL" id="GLH71266.1"/>
    </source>
</evidence>
<organism evidence="1 2">
    <name type="scientific">Geothrix rubra</name>
    <dbReference type="NCBI Taxonomy" id="2927977"/>
    <lineage>
        <taxon>Bacteria</taxon>
        <taxon>Pseudomonadati</taxon>
        <taxon>Acidobacteriota</taxon>
        <taxon>Holophagae</taxon>
        <taxon>Holophagales</taxon>
        <taxon>Holophagaceae</taxon>
        <taxon>Geothrix</taxon>
    </lineage>
</organism>
<dbReference type="Proteomes" id="UP001165089">
    <property type="component" value="Unassembled WGS sequence"/>
</dbReference>
<name>A0ABQ5Q9V5_9BACT</name>
<evidence type="ECO:0000313" key="2">
    <source>
        <dbReference type="Proteomes" id="UP001165089"/>
    </source>
</evidence>
<sequence length="162" mass="17766">MIHHISIPARDPEHVARVLAELIGGYAGPFIGPIPGAWVAYAEDAFGTGIEVYPETTVLVPGAGDGMGEAAQRSAPLAVPFHALVSVPVDRATIARIGAREGWRTRHFWRGPNPQVRLFELYEFWVENRIMLELVTEDMVPSYQRIANGAAQRELLARRAAG</sequence>